<dbReference type="EMBL" id="BAABLX010000028">
    <property type="protein sequence ID" value="GAA4949739.1"/>
    <property type="molecule type" value="Genomic_DNA"/>
</dbReference>
<dbReference type="GO" id="GO:0033281">
    <property type="term" value="C:TAT protein transport complex"/>
    <property type="evidence" value="ECO:0007669"/>
    <property type="project" value="UniProtKB-UniRule"/>
</dbReference>
<evidence type="ECO:0000256" key="3">
    <source>
        <dbReference type="ARBA" id="ARBA00022475"/>
    </source>
</evidence>
<comment type="function">
    <text evidence="9">Part of the twin-arginine translocation (Tat) system that transports large folded proteins containing a characteristic twin-arginine motif in their signal peptide across membranes. Together with TatC, TatB is part of a receptor directly interacting with Tat signal peptides. TatB may form an oligomeric binding site that transiently accommodates folded Tat precursor proteins before their translocation.</text>
</comment>
<evidence type="ECO:0000256" key="8">
    <source>
        <dbReference type="ARBA" id="ARBA00023136"/>
    </source>
</evidence>
<accession>A0AAV3U5Y1</accession>
<evidence type="ECO:0000256" key="7">
    <source>
        <dbReference type="ARBA" id="ARBA00023010"/>
    </source>
</evidence>
<evidence type="ECO:0000256" key="2">
    <source>
        <dbReference type="ARBA" id="ARBA00022448"/>
    </source>
</evidence>
<dbReference type="GO" id="GO:0008320">
    <property type="term" value="F:protein transmembrane transporter activity"/>
    <property type="evidence" value="ECO:0007669"/>
    <property type="project" value="UniProtKB-UniRule"/>
</dbReference>
<dbReference type="Pfam" id="PF02416">
    <property type="entry name" value="TatA_B_E"/>
    <property type="match status" value="1"/>
</dbReference>
<keyword evidence="5 9" id="KW-0653">Protein transport</keyword>
<keyword evidence="4 9" id="KW-0812">Transmembrane</keyword>
<evidence type="ECO:0000313" key="13">
    <source>
        <dbReference type="Proteomes" id="UP001409585"/>
    </source>
</evidence>
<keyword evidence="7 9" id="KW-0811">Translocation</keyword>
<dbReference type="PRINTS" id="PR01506">
    <property type="entry name" value="TATBPROTEIN"/>
</dbReference>
<evidence type="ECO:0000256" key="6">
    <source>
        <dbReference type="ARBA" id="ARBA00022989"/>
    </source>
</evidence>
<dbReference type="InterPro" id="IPR018448">
    <property type="entry name" value="TatB"/>
</dbReference>
<organism evidence="12 13">
    <name type="scientific">Halioxenophilus aromaticivorans</name>
    <dbReference type="NCBI Taxonomy" id="1306992"/>
    <lineage>
        <taxon>Bacteria</taxon>
        <taxon>Pseudomonadati</taxon>
        <taxon>Pseudomonadota</taxon>
        <taxon>Gammaproteobacteria</taxon>
        <taxon>Alteromonadales</taxon>
        <taxon>Alteromonadaceae</taxon>
        <taxon>Halioxenophilus</taxon>
    </lineage>
</organism>
<proteinExistence type="inferred from homology"/>
<comment type="caution">
    <text evidence="12">The sequence shown here is derived from an EMBL/GenBank/DDBJ whole genome shotgun (WGS) entry which is preliminary data.</text>
</comment>
<dbReference type="HAMAP" id="MF_00237">
    <property type="entry name" value="TatB"/>
    <property type="match status" value="1"/>
</dbReference>
<dbReference type="PANTHER" id="PTHR33162">
    <property type="entry name" value="SEC-INDEPENDENT PROTEIN TRANSLOCASE PROTEIN TATA, CHLOROPLASTIC"/>
    <property type="match status" value="1"/>
</dbReference>
<comment type="subunit">
    <text evidence="9">The Tat system comprises two distinct complexes: a TatABC complex, containing multiple copies of TatA, TatB and TatC subunits, and a separate TatA complex, containing only TatA subunits. Substrates initially bind to the TatABC complex, which probably triggers association of the separate TatA complex to form the active translocon.</text>
</comment>
<feature type="compositionally biased region" description="Low complexity" evidence="10">
    <location>
        <begin position="126"/>
        <end position="139"/>
    </location>
</feature>
<evidence type="ECO:0000256" key="11">
    <source>
        <dbReference type="SAM" id="Phobius"/>
    </source>
</evidence>
<dbReference type="Proteomes" id="UP001409585">
    <property type="component" value="Unassembled WGS sequence"/>
</dbReference>
<dbReference type="RefSeq" id="WP_345424675.1">
    <property type="nucleotide sequence ID" value="NZ_AP031496.1"/>
</dbReference>
<evidence type="ECO:0000256" key="5">
    <source>
        <dbReference type="ARBA" id="ARBA00022927"/>
    </source>
</evidence>
<comment type="subcellular location">
    <subcellularLocation>
        <location evidence="9">Cell membrane</location>
        <topology evidence="9">Single-pass membrane protein</topology>
    </subcellularLocation>
    <subcellularLocation>
        <location evidence="1">Membrane</location>
        <topology evidence="1">Single-pass membrane protein</topology>
    </subcellularLocation>
</comment>
<gene>
    <name evidence="9 12" type="primary">tatB</name>
    <name evidence="12" type="ORF">GCM10025791_32500</name>
</gene>
<feature type="transmembrane region" description="Helical" evidence="11">
    <location>
        <begin position="6"/>
        <end position="22"/>
    </location>
</feature>
<name>A0AAV3U5Y1_9ALTE</name>
<keyword evidence="2 9" id="KW-0813">Transport</keyword>
<dbReference type="AlphaFoldDB" id="A0AAV3U5Y1"/>
<evidence type="ECO:0000256" key="9">
    <source>
        <dbReference type="HAMAP-Rule" id="MF_00237"/>
    </source>
</evidence>
<dbReference type="GO" id="GO:0043953">
    <property type="term" value="P:protein transport by the Tat complex"/>
    <property type="evidence" value="ECO:0007669"/>
    <property type="project" value="UniProtKB-UniRule"/>
</dbReference>
<evidence type="ECO:0000256" key="1">
    <source>
        <dbReference type="ARBA" id="ARBA00004167"/>
    </source>
</evidence>
<evidence type="ECO:0000313" key="12">
    <source>
        <dbReference type="EMBL" id="GAA4949739.1"/>
    </source>
</evidence>
<feature type="compositionally biased region" description="Basic and acidic residues" evidence="10">
    <location>
        <begin position="115"/>
        <end position="124"/>
    </location>
</feature>
<evidence type="ECO:0000256" key="10">
    <source>
        <dbReference type="SAM" id="MobiDB-lite"/>
    </source>
</evidence>
<keyword evidence="8 9" id="KW-0472">Membrane</keyword>
<keyword evidence="3 9" id="KW-1003">Cell membrane</keyword>
<dbReference type="InterPro" id="IPR003369">
    <property type="entry name" value="TatA/B/E"/>
</dbReference>
<reference evidence="13" key="1">
    <citation type="journal article" date="2019" name="Int. J. Syst. Evol. Microbiol.">
        <title>The Global Catalogue of Microorganisms (GCM) 10K type strain sequencing project: providing services to taxonomists for standard genome sequencing and annotation.</title>
        <authorList>
            <consortium name="The Broad Institute Genomics Platform"/>
            <consortium name="The Broad Institute Genome Sequencing Center for Infectious Disease"/>
            <person name="Wu L."/>
            <person name="Ma J."/>
        </authorList>
    </citation>
    <scope>NUCLEOTIDE SEQUENCE [LARGE SCALE GENOMIC DNA]</scope>
    <source>
        <strain evidence="13">JCM 19134</strain>
    </source>
</reference>
<protein>
    <recommendedName>
        <fullName evidence="9">Sec-independent protein translocase protein TatB</fullName>
    </recommendedName>
</protein>
<keyword evidence="6 9" id="KW-1133">Transmembrane helix</keyword>
<comment type="similarity">
    <text evidence="9">Belongs to the TatB family.</text>
</comment>
<dbReference type="PANTHER" id="PTHR33162:SF1">
    <property type="entry name" value="SEC-INDEPENDENT PROTEIN TRANSLOCASE PROTEIN TATA, CHLOROPLASTIC"/>
    <property type="match status" value="1"/>
</dbReference>
<keyword evidence="13" id="KW-1185">Reference proteome</keyword>
<dbReference type="Gene3D" id="1.20.5.3310">
    <property type="match status" value="1"/>
</dbReference>
<feature type="region of interest" description="Disordered" evidence="10">
    <location>
        <begin position="90"/>
        <end position="145"/>
    </location>
</feature>
<sequence>MFDIGFFELLVIAVVGLLVIGPERLPETIRGILLTIGRVKRGLSNTRQELERQIGADDIRRQLHNEEIMARLEQTRQDIDHTLNTPKAIADDIKSSFDGSATKNAGDEPVAEAGENTRKDDKKTIQPAAPASQAAATSADDNSEI</sequence>
<dbReference type="NCBIfam" id="TIGR01410">
    <property type="entry name" value="tatB"/>
    <property type="match status" value="1"/>
</dbReference>
<evidence type="ECO:0000256" key="4">
    <source>
        <dbReference type="ARBA" id="ARBA00022692"/>
    </source>
</evidence>